<keyword evidence="5" id="KW-1003">Cell membrane</keyword>
<feature type="transmembrane region" description="Helical" evidence="11">
    <location>
        <begin position="21"/>
        <end position="44"/>
    </location>
</feature>
<dbReference type="PANTHER" id="PTHR30183:SF9">
    <property type="entry name" value="THIAMINE TRANSPORT SYSTEM PERMEASE PROTEIN THIP"/>
    <property type="match status" value="1"/>
</dbReference>
<evidence type="ECO:0000259" key="12">
    <source>
        <dbReference type="PROSITE" id="PS50928"/>
    </source>
</evidence>
<dbReference type="InterPro" id="IPR035906">
    <property type="entry name" value="MetI-like_sf"/>
</dbReference>
<dbReference type="NCBIfam" id="TIGR01253">
    <property type="entry name" value="thiP"/>
    <property type="match status" value="1"/>
</dbReference>
<feature type="transmembrane region" description="Helical" evidence="11">
    <location>
        <begin position="100"/>
        <end position="123"/>
    </location>
</feature>
<dbReference type="CDD" id="cd06261">
    <property type="entry name" value="TM_PBP2"/>
    <property type="match status" value="2"/>
</dbReference>
<keyword evidence="7 11" id="KW-0812">Transmembrane</keyword>
<reference evidence="13 14" key="1">
    <citation type="submission" date="2021-02" db="EMBL/GenBank/DDBJ databases">
        <authorList>
            <person name="Park J.-S."/>
        </authorList>
    </citation>
    <scope>NUCLEOTIDE SEQUENCE [LARGE SCALE GENOMIC DNA]</scope>
    <source>
        <strain evidence="13 14">188UL20-2</strain>
    </source>
</reference>
<sequence>MPAVESTHTGSTSWRFKPSRAGVSIAVILTLFVGGCLLSLLSFSGDSPITGLLMVINDPYYRHVTQFSFSQALLSTLLSVGLAIPLSVAMYRRQFFGKAWLTKIFSVTLVLPVLVAVFGIVAIYGNSGLLAKLAAYLGTQLPYSLYGLNGIVLAHLFFNLPYATRLLLRSLESIPVAQHHLSTMLGMTPWQKFCRVEWPRLKQQLPHCAGLVFMLCFTSFATVMALGGGPKATTIELAIYQAIKFDFDLQVGAVLALWQMMLCGTLVLVIHQLTQQPPVGAMEYQPLPKIKRDSTSARFADSLIIVFAILLVIPPLFMVVFSGLSGSLEATLTSSTFWIATFHSLAIASCSAIIALVMAYLIVNSARQYRYQRQTLKASGLEVIGSLALVTPGLVLSTGLFLWLRTWGDAYQFAFAVVVLVNSMMALPFAIKSLSQAMDNHFSHYHTMSLMLGMRGSTRFRWVDFAGLKSVFLHAFAVSFLLSLGDLSAIALFGSQDFTTLPLYLLQLLGSYQMDAAATVSLWLFIISMLLLALADQSKVNYD</sequence>
<accession>A0ABS2HKY0</accession>
<proteinExistence type="inferred from homology"/>
<dbReference type="PROSITE" id="PS50928">
    <property type="entry name" value="ABC_TM1"/>
    <property type="match status" value="2"/>
</dbReference>
<keyword evidence="9 11" id="KW-1133">Transmembrane helix</keyword>
<comment type="subunit">
    <text evidence="2">The complex is composed of two ATP-binding proteins (ThiQ), two transmembrane proteins (ThiP) and a solute-binding protein (ThiB).</text>
</comment>
<keyword evidence="8" id="KW-0677">Repeat</keyword>
<evidence type="ECO:0000256" key="5">
    <source>
        <dbReference type="ARBA" id="ARBA00022475"/>
    </source>
</evidence>
<dbReference type="InterPro" id="IPR005947">
    <property type="entry name" value="ThiP_ABC_transpt"/>
</dbReference>
<evidence type="ECO:0000313" key="14">
    <source>
        <dbReference type="Proteomes" id="UP000809621"/>
    </source>
</evidence>
<comment type="similarity">
    <text evidence="11">Belongs to the binding-protein-dependent transport system permease family.</text>
</comment>
<evidence type="ECO:0000256" key="10">
    <source>
        <dbReference type="ARBA" id="ARBA00023136"/>
    </source>
</evidence>
<feature type="transmembrane region" description="Helical" evidence="11">
    <location>
        <begin position="208"/>
        <end position="229"/>
    </location>
</feature>
<feature type="transmembrane region" description="Helical" evidence="11">
    <location>
        <begin position="514"/>
        <end position="535"/>
    </location>
</feature>
<feature type="transmembrane region" description="Helical" evidence="11">
    <location>
        <begin position="143"/>
        <end position="162"/>
    </location>
</feature>
<dbReference type="SUPFAM" id="SSF161098">
    <property type="entry name" value="MetI-like"/>
    <property type="match status" value="2"/>
</dbReference>
<dbReference type="Proteomes" id="UP000809621">
    <property type="component" value="Unassembled WGS sequence"/>
</dbReference>
<comment type="subcellular location">
    <subcellularLocation>
        <location evidence="1">Cell inner membrane</location>
        <topology evidence="1">Multi-pass membrane protein</topology>
    </subcellularLocation>
    <subcellularLocation>
        <location evidence="11">Cell membrane</location>
        <topology evidence="11">Multi-pass membrane protein</topology>
    </subcellularLocation>
</comment>
<dbReference type="RefSeq" id="WP_205158881.1">
    <property type="nucleotide sequence ID" value="NZ_JAFEUM010000005.1"/>
</dbReference>
<dbReference type="Gene3D" id="1.10.3720.10">
    <property type="entry name" value="MetI-like"/>
    <property type="match status" value="2"/>
</dbReference>
<dbReference type="InterPro" id="IPR000515">
    <property type="entry name" value="MetI-like"/>
</dbReference>
<evidence type="ECO:0000256" key="2">
    <source>
        <dbReference type="ARBA" id="ARBA00011650"/>
    </source>
</evidence>
<dbReference type="EMBL" id="JAFEUM010000005">
    <property type="protein sequence ID" value="MBM7037341.1"/>
    <property type="molecule type" value="Genomic_DNA"/>
</dbReference>
<feature type="transmembrane region" description="Helical" evidence="11">
    <location>
        <begin position="249"/>
        <end position="270"/>
    </location>
</feature>
<evidence type="ECO:0000256" key="7">
    <source>
        <dbReference type="ARBA" id="ARBA00022692"/>
    </source>
</evidence>
<keyword evidence="4 11" id="KW-0813">Transport</keyword>
<feature type="transmembrane region" description="Helical" evidence="11">
    <location>
        <begin position="471"/>
        <end position="494"/>
    </location>
</feature>
<feature type="domain" description="ABC transmembrane type-1" evidence="12">
    <location>
        <begin position="65"/>
        <end position="272"/>
    </location>
</feature>
<feature type="transmembrane region" description="Helical" evidence="11">
    <location>
        <begin position="410"/>
        <end position="431"/>
    </location>
</feature>
<gene>
    <name evidence="13" type="primary">thiP</name>
    <name evidence="13" type="ORF">JQC93_13080</name>
</gene>
<name>A0ABS2HKY0_9VIBR</name>
<comment type="caution">
    <text evidence="13">The sequence shown here is derived from an EMBL/GenBank/DDBJ whole genome shotgun (WGS) entry which is preliminary data.</text>
</comment>
<evidence type="ECO:0000256" key="11">
    <source>
        <dbReference type="RuleBase" id="RU363032"/>
    </source>
</evidence>
<protein>
    <recommendedName>
        <fullName evidence="3">Thiamine transport system permease protein ThiP</fullName>
    </recommendedName>
</protein>
<feature type="transmembrane region" description="Helical" evidence="11">
    <location>
        <begin position="299"/>
        <end position="324"/>
    </location>
</feature>
<evidence type="ECO:0000256" key="8">
    <source>
        <dbReference type="ARBA" id="ARBA00022737"/>
    </source>
</evidence>
<evidence type="ECO:0000256" key="1">
    <source>
        <dbReference type="ARBA" id="ARBA00004429"/>
    </source>
</evidence>
<keyword evidence="14" id="KW-1185">Reference proteome</keyword>
<dbReference type="PANTHER" id="PTHR30183">
    <property type="entry name" value="MOLYBDENUM TRANSPORT SYSTEM PERMEASE PROTEIN MODB"/>
    <property type="match status" value="1"/>
</dbReference>
<evidence type="ECO:0000256" key="9">
    <source>
        <dbReference type="ARBA" id="ARBA00022989"/>
    </source>
</evidence>
<evidence type="ECO:0000256" key="4">
    <source>
        <dbReference type="ARBA" id="ARBA00022448"/>
    </source>
</evidence>
<feature type="domain" description="ABC transmembrane type-1" evidence="12">
    <location>
        <begin position="341"/>
        <end position="535"/>
    </location>
</feature>
<feature type="transmembrane region" description="Helical" evidence="11">
    <location>
        <begin position="336"/>
        <end position="363"/>
    </location>
</feature>
<evidence type="ECO:0000256" key="6">
    <source>
        <dbReference type="ARBA" id="ARBA00022519"/>
    </source>
</evidence>
<keyword evidence="6" id="KW-0997">Cell inner membrane</keyword>
<feature type="transmembrane region" description="Helical" evidence="11">
    <location>
        <begin position="383"/>
        <end position="404"/>
    </location>
</feature>
<feature type="transmembrane region" description="Helical" evidence="11">
    <location>
        <begin position="64"/>
        <end position="88"/>
    </location>
</feature>
<evidence type="ECO:0000313" key="13">
    <source>
        <dbReference type="EMBL" id="MBM7037341.1"/>
    </source>
</evidence>
<keyword evidence="10 11" id="KW-0472">Membrane</keyword>
<evidence type="ECO:0000256" key="3">
    <source>
        <dbReference type="ARBA" id="ARBA00016947"/>
    </source>
</evidence>
<organism evidence="13 14">
    <name type="scientific">Vibrio ulleungensis</name>
    <dbReference type="NCBI Taxonomy" id="2807619"/>
    <lineage>
        <taxon>Bacteria</taxon>
        <taxon>Pseudomonadati</taxon>
        <taxon>Pseudomonadota</taxon>
        <taxon>Gammaproteobacteria</taxon>
        <taxon>Vibrionales</taxon>
        <taxon>Vibrionaceae</taxon>
        <taxon>Vibrio</taxon>
    </lineage>
</organism>
<dbReference type="Pfam" id="PF00528">
    <property type="entry name" value="BPD_transp_1"/>
    <property type="match status" value="1"/>
</dbReference>